<evidence type="ECO:0000313" key="2">
    <source>
        <dbReference type="EMBL" id="CAE1293714.1"/>
    </source>
</evidence>
<comment type="caution">
    <text evidence="2">The sequence shown here is derived from an EMBL/GenBank/DDBJ whole genome shotgun (WGS) entry which is preliminary data.</text>
</comment>
<keyword evidence="3" id="KW-1185">Reference proteome</keyword>
<evidence type="ECO:0000313" key="3">
    <source>
        <dbReference type="Proteomes" id="UP000597762"/>
    </source>
</evidence>
<dbReference type="Proteomes" id="UP000597762">
    <property type="component" value="Unassembled WGS sequence"/>
</dbReference>
<gene>
    <name evidence="2" type="ORF">SPHA_49962</name>
</gene>
<feature type="transmembrane region" description="Helical" evidence="1">
    <location>
        <begin position="106"/>
        <end position="125"/>
    </location>
</feature>
<organism evidence="2 3">
    <name type="scientific">Acanthosepion pharaonis</name>
    <name type="common">Pharaoh cuttlefish</name>
    <name type="synonym">Sepia pharaonis</name>
    <dbReference type="NCBI Taxonomy" id="158019"/>
    <lineage>
        <taxon>Eukaryota</taxon>
        <taxon>Metazoa</taxon>
        <taxon>Spiralia</taxon>
        <taxon>Lophotrochozoa</taxon>
        <taxon>Mollusca</taxon>
        <taxon>Cephalopoda</taxon>
        <taxon>Coleoidea</taxon>
        <taxon>Decapodiformes</taxon>
        <taxon>Sepiida</taxon>
        <taxon>Sepiina</taxon>
        <taxon>Sepiidae</taxon>
        <taxon>Acanthosepion</taxon>
    </lineage>
</organism>
<keyword evidence="1" id="KW-0812">Transmembrane</keyword>
<keyword evidence="1" id="KW-0472">Membrane</keyword>
<dbReference type="EMBL" id="CAHIKZ030002911">
    <property type="protein sequence ID" value="CAE1293714.1"/>
    <property type="molecule type" value="Genomic_DNA"/>
</dbReference>
<name>A0A812D785_ACAPH</name>
<accession>A0A812D785</accession>
<dbReference type="AlphaFoldDB" id="A0A812D785"/>
<protein>
    <submittedName>
        <fullName evidence="2">Uncharacterized protein</fullName>
    </submittedName>
</protein>
<sequence>MSLICSSFLSYICNSNLELDLFAKQGLFKFLLYNSHHFAFFIGDLTKGSVSPFNDYTLPLSNTADDEIEYKFWKYLRDTVVGKSSRVGLDKEIMAKQLWKLRTKSIVAVYGCNIIWIIILAYFFSVISENTSKLNSFAMISGFLYGISFAIQLIGMTVHRAQDSFERLVRYANKNSIPEWIISKTKNTWRGHKNLNY</sequence>
<feature type="transmembrane region" description="Helical" evidence="1">
    <location>
        <begin position="137"/>
        <end position="158"/>
    </location>
</feature>
<dbReference type="OrthoDB" id="370884at2759"/>
<proteinExistence type="predicted"/>
<evidence type="ECO:0000256" key="1">
    <source>
        <dbReference type="SAM" id="Phobius"/>
    </source>
</evidence>
<keyword evidence="1" id="KW-1133">Transmembrane helix</keyword>
<reference evidence="2" key="1">
    <citation type="submission" date="2021-01" db="EMBL/GenBank/DDBJ databases">
        <authorList>
            <person name="Li R."/>
            <person name="Bekaert M."/>
        </authorList>
    </citation>
    <scope>NUCLEOTIDE SEQUENCE</scope>
    <source>
        <strain evidence="2">Farmed</strain>
    </source>
</reference>